<keyword evidence="9" id="KW-1185">Reference proteome</keyword>
<feature type="compositionally biased region" description="Pro residues" evidence="6">
    <location>
        <begin position="2223"/>
        <end position="2233"/>
    </location>
</feature>
<feature type="compositionally biased region" description="Gly residues" evidence="6">
    <location>
        <begin position="1281"/>
        <end position="1292"/>
    </location>
</feature>
<dbReference type="PANTHER" id="PTHR22998:SF1">
    <property type="entry name" value="NAD(+) HYDROLASE SARM1"/>
    <property type="match status" value="1"/>
</dbReference>
<feature type="compositionally biased region" description="Low complexity" evidence="6">
    <location>
        <begin position="1986"/>
        <end position="2022"/>
    </location>
</feature>
<dbReference type="Gene3D" id="1.10.150.50">
    <property type="entry name" value="Transcription Factor, Ets-1"/>
    <property type="match status" value="1"/>
</dbReference>
<feature type="compositionally biased region" description="Gly residues" evidence="6">
    <location>
        <begin position="1713"/>
        <end position="1729"/>
    </location>
</feature>
<dbReference type="OrthoDB" id="6133291at2759"/>
<evidence type="ECO:0000256" key="1">
    <source>
        <dbReference type="ARBA" id="ARBA00004496"/>
    </source>
</evidence>
<feature type="compositionally biased region" description="Polar residues" evidence="6">
    <location>
        <begin position="2120"/>
        <end position="2138"/>
    </location>
</feature>
<feature type="compositionally biased region" description="Low complexity" evidence="6">
    <location>
        <begin position="1578"/>
        <end position="1610"/>
    </location>
</feature>
<feature type="compositionally biased region" description="Gly residues" evidence="6">
    <location>
        <begin position="1611"/>
        <end position="1621"/>
    </location>
</feature>
<protein>
    <recommendedName>
        <fullName evidence="7">SAM domain-containing protein</fullName>
    </recommendedName>
</protein>
<dbReference type="EMBL" id="BRXU01000004">
    <property type="protein sequence ID" value="GLC51255.1"/>
    <property type="molecule type" value="Genomic_DNA"/>
</dbReference>
<evidence type="ECO:0000256" key="5">
    <source>
        <dbReference type="SAM" id="Coils"/>
    </source>
</evidence>
<feature type="region of interest" description="Disordered" evidence="6">
    <location>
        <begin position="939"/>
        <end position="969"/>
    </location>
</feature>
<sequence>MDEDSDDFGLDNSEDLEIDHGGSEPTKRANAPAVGSSLFSGEDDDFADGLPPQRASAPPPRQPSQAPSNRRGSSGLFSDNSDNFGADSGDLPPQRASAPPPRQPSQAPSNRRGSSGLFSDNSDNFGADSGDLPPQRASAPPPRQPSQAPSNRRGSSGLFSDNSDNFGANSGDLAPRRAPAPPPRSVPPPPSHRRDSGGLFSEDDGGDGDSYGLGLSAGEDLGTEIEIDHGDHGPAAGRQRPLPPPPGNYTNPSLSLDANDSDIADLLGPQRNGGAPSAPPPQLGPALKVTAPPPPARLPDPISSGGYGLEEEDSELREMLRESPQQEAAAAAPPPRPALNAGTPSNRRISFQEPVAAPLRPPPPPPPQQHNHARPHSGSFGDSSGSGYGLEHDASRDLAAPRPLAARRDAPSDDFGSGGDYGEVTFQGHVPGATVRMPPGGGASFKRIPSSGVGGYDPIQDPLDSPVGRDGRPPPRGIPPRRQVGESSEAYSNYDDDDFEEEYGNNDVGYGGRGDGSGGNRHGGGDVAFRRVPAPEQRGSPPPRRPAAPSPPGDDDDYEDTFADDTSWDGEIPFAPGGGDAGRGRAVTSRPGSARQPRSRGPHASGDARLRATSALPPRERQAAMIEDMLGRHPGTWDIREVATWIEFIGLGQYRPKFVHHSVDGRLLLSLGEAELARDLRILPLGHRRALLAAIAQLREAAAAMGQQQQHGSSAGAGAKGEAARVAELRRRAAEQGAGRRPSSAGARVIPPEPFLGPAAGKMTVYEQRAKLLYHLDRAKHRAAQHAAIIEQLSSNKALTEAQVAELRGKLKDLEAKHRDDFSLSPTRRRGMTAPVTSSPGGRRGGAGAVALAAAEYGADATVPWLPVGRGTRTFSEHPERFARTGEDAEVDLTFRPRVVRIQEVPAGAVRDIVSKALKSRTPFWKRMESEFVKVRREREAREEARRKRRERMGVVKRGGEDDDEQQAKSKHWNNYWVPNNCRDLSYHKNYRRNSENEELKQYRSFTKDKTRLSRWFKRFVEDDEHTEGDVALERLVNRMIRALVKTRKEMEAEVGETFDKRIRRYFAERGYKFDTHTSNTIMVRARGAAPPRPEPPDTKTYDFEEVEQYYPDYLKKKDQDKEGADNGGGEDGPYMVQKRTRWKRLVEIYYMERQKKIRAAISMVKMAQFVQRHGPRWPKERDRDDGKKAVWVPSSAAGALHQPDGRDRTFNEVGRENITLHAKLKKALAAPEPMDTAKKMKQEEEAEAKAEAFFWPMGWPHSSGDPDLGPPSEPLLLAGDGEGGGGEGEGFGLAMDGLGHGGGGGGRRHRWTPPLDFYGALDALLDRGRELRRLQDEWVDEWHRARERGYGEEDLHPDPPRAEDLSWSDDDPLVQMQARAMERQRHDWLLAWERARLRRERQSAKMRSQGYREEDIEQRLGPQQEASDVEYAVQNQLLANVELLARLKEADLARFKTGLRGTKKMMAVYRALRNQMFLDETRAREQRREENLRAVYESLRPGSRRVISPGEEAEILARLEEDAAKRAERQRELLESKLAEEESSLTPWYLRPRTTTSRPPSQPTSRATSPRGRRSTRSPPSQPSAGGRSPRSTSTPRRPSSAGRGATRGTSGGGAGGPLEGEGSSRSKYVFGSSTPKSMWGPMGPVRQTPRRIGTSLLDFPGLQGGHSTLSLDPQGQQRQPTPGRATRSGGGGGAATPTPTRQRPSTPTRTPGGGGGGGATPGGGGGASRTPAPPQRPRSAPAPPASASRPTREGGDGGGGGGGGGAGPPGPAGRRPTSAAPPSSARGGGGGSAPGTRPTSAAPPSPRSRAPPASPGRGRSPAAAPPASPRRGMPRVGFAASPSPTRSSGGGSLAARAGAGAGGHAAPAARRGLMDGDTTSGTPSPERGPPRRYAGGAGIGPGSAATAAAAALQRRRGLADSDSSPSPQPRGRPQPQPGSPLAAPSLPAAGGAGVGAGGGPPASAGASASSGLGLPIGGGGGGRAVAAAPARASGTGSASGDPPGRASGTGSAGPRASATGSAGGGGPAAGSRRPSTPPPPPGSELVKQESVSSIKSSRTTASGNAGSRTGGSGAAVTGRGTGQGASATGSAGGGGPAAGSRRPSTPPPPPGAELVKQESVSSIKSSRTTASGNAGSRTGGSGAAVAGRGTGQGVSATGSAGEGGPAAGSRRPSTPPPPPGSELVRQESVSSIKSTSEGGPTPQKSPISRSPQGSPQASPSYSPPAASPPLASPRDASPPAASPRAPSPHAPSPQASQPRMAAVEAEATEVSAGLGEEDEYEMDEYEIDAEDGEELDYGDEGAAEF</sequence>
<feature type="region of interest" description="Disordered" evidence="6">
    <location>
        <begin position="706"/>
        <end position="752"/>
    </location>
</feature>
<dbReference type="PANTHER" id="PTHR22998">
    <property type="entry name" value="SARM1"/>
    <property type="match status" value="1"/>
</dbReference>
<name>A0A9W6F0E2_9CHLO</name>
<feature type="compositionally biased region" description="Basic and acidic residues" evidence="6">
    <location>
        <begin position="939"/>
        <end position="960"/>
    </location>
</feature>
<proteinExistence type="predicted"/>
<dbReference type="GO" id="GO:0005737">
    <property type="term" value="C:cytoplasm"/>
    <property type="evidence" value="ECO:0007669"/>
    <property type="project" value="UniProtKB-SubCell"/>
</dbReference>
<feature type="compositionally biased region" description="Acidic residues" evidence="6">
    <location>
        <begin position="1"/>
        <end position="17"/>
    </location>
</feature>
<dbReference type="GO" id="GO:0034128">
    <property type="term" value="P:negative regulation of MyD88-independent toll-like receptor signaling pathway"/>
    <property type="evidence" value="ECO:0007669"/>
    <property type="project" value="InterPro"/>
</dbReference>
<comment type="subcellular location">
    <subcellularLocation>
        <location evidence="1">Cytoplasm</location>
    </subcellularLocation>
</comment>
<keyword evidence="2" id="KW-0963">Cytoplasm</keyword>
<feature type="compositionally biased region" description="Acidic residues" evidence="6">
    <location>
        <begin position="494"/>
        <end position="504"/>
    </location>
</feature>
<keyword evidence="4" id="KW-0378">Hydrolase</keyword>
<feature type="compositionally biased region" description="Pro residues" evidence="6">
    <location>
        <begin position="540"/>
        <end position="552"/>
    </location>
</feature>
<dbReference type="SMART" id="SM00454">
    <property type="entry name" value="SAM"/>
    <property type="match status" value="1"/>
</dbReference>
<feature type="compositionally biased region" description="Gly residues" evidence="6">
    <location>
        <begin position="2070"/>
        <end position="2085"/>
    </location>
</feature>
<dbReference type="InterPro" id="IPR001660">
    <property type="entry name" value="SAM"/>
</dbReference>
<dbReference type="GO" id="GO:0003953">
    <property type="term" value="F:NAD+ nucleosidase activity"/>
    <property type="evidence" value="ECO:0007669"/>
    <property type="project" value="InterPro"/>
</dbReference>
<accession>A0A9W6F0E2</accession>
<evidence type="ECO:0000313" key="8">
    <source>
        <dbReference type="EMBL" id="GLC51255.1"/>
    </source>
</evidence>
<feature type="compositionally biased region" description="Low complexity" evidence="6">
    <location>
        <begin position="1774"/>
        <end position="1787"/>
    </location>
</feature>
<feature type="compositionally biased region" description="Low complexity" evidence="6">
    <location>
        <begin position="2234"/>
        <end position="2246"/>
    </location>
</feature>
<feature type="compositionally biased region" description="Polar residues" evidence="6">
    <location>
        <begin position="2051"/>
        <end position="2069"/>
    </location>
</feature>
<feature type="domain" description="SAM" evidence="7">
    <location>
        <begin position="637"/>
        <end position="701"/>
    </location>
</feature>
<feature type="compositionally biased region" description="Gly residues" evidence="6">
    <location>
        <begin position="509"/>
        <end position="526"/>
    </location>
</feature>
<organism evidence="8 9">
    <name type="scientific">Pleodorina starrii</name>
    <dbReference type="NCBI Taxonomy" id="330485"/>
    <lineage>
        <taxon>Eukaryota</taxon>
        <taxon>Viridiplantae</taxon>
        <taxon>Chlorophyta</taxon>
        <taxon>core chlorophytes</taxon>
        <taxon>Chlorophyceae</taxon>
        <taxon>CS clade</taxon>
        <taxon>Chlamydomonadales</taxon>
        <taxon>Volvocaceae</taxon>
        <taxon>Pleodorina</taxon>
    </lineage>
</organism>
<evidence type="ECO:0000256" key="4">
    <source>
        <dbReference type="ARBA" id="ARBA00022801"/>
    </source>
</evidence>
<feature type="compositionally biased region" description="Low complexity" evidence="6">
    <location>
        <begin position="1963"/>
        <end position="1975"/>
    </location>
</feature>
<feature type="region of interest" description="Disordered" evidence="6">
    <location>
        <begin position="824"/>
        <end position="845"/>
    </location>
</feature>
<dbReference type="GO" id="GO:0048678">
    <property type="term" value="P:response to axon injury"/>
    <property type="evidence" value="ECO:0007669"/>
    <property type="project" value="InterPro"/>
</dbReference>
<feature type="region of interest" description="Disordered" evidence="6">
    <location>
        <begin position="1261"/>
        <end position="1308"/>
    </location>
</feature>
<feature type="compositionally biased region" description="Low complexity" evidence="6">
    <location>
        <begin position="1552"/>
        <end position="1571"/>
    </location>
</feature>
<feature type="compositionally biased region" description="Gly residues" evidence="6">
    <location>
        <begin position="2139"/>
        <end position="2154"/>
    </location>
</feature>
<feature type="compositionally biased region" description="Polar residues" evidence="6">
    <location>
        <begin position="111"/>
        <end position="124"/>
    </location>
</feature>
<reference evidence="8 9" key="1">
    <citation type="journal article" date="2023" name="Commun. Biol.">
        <title>Reorganization of the ancestral sex-determining regions during the evolution of trioecy in Pleodorina starrii.</title>
        <authorList>
            <person name="Takahashi K."/>
            <person name="Suzuki S."/>
            <person name="Kawai-Toyooka H."/>
            <person name="Yamamoto K."/>
            <person name="Hamaji T."/>
            <person name="Ootsuki R."/>
            <person name="Yamaguchi H."/>
            <person name="Kawachi M."/>
            <person name="Higashiyama T."/>
            <person name="Nozaki H."/>
        </authorList>
    </citation>
    <scope>NUCLEOTIDE SEQUENCE [LARGE SCALE GENOMIC DNA]</scope>
    <source>
        <strain evidence="8 9">NIES-4479</strain>
    </source>
</reference>
<comment type="caution">
    <text evidence="8">The sequence shown here is derived from an EMBL/GenBank/DDBJ whole genome shotgun (WGS) entry which is preliminary data.</text>
</comment>
<feature type="region of interest" description="Disordered" evidence="6">
    <location>
        <begin position="1115"/>
        <end position="1136"/>
    </location>
</feature>
<feature type="compositionally biased region" description="Acidic residues" evidence="6">
    <location>
        <begin position="2277"/>
        <end position="2307"/>
    </location>
</feature>
<dbReference type="PROSITE" id="PS50105">
    <property type="entry name" value="SAM_DOMAIN"/>
    <property type="match status" value="1"/>
</dbReference>
<dbReference type="InterPro" id="IPR039184">
    <property type="entry name" value="SARM1"/>
</dbReference>
<feature type="compositionally biased region" description="Low complexity" evidence="6">
    <location>
        <begin position="1941"/>
        <end position="1951"/>
    </location>
</feature>
<feature type="compositionally biased region" description="Polar residues" evidence="6">
    <location>
        <begin position="152"/>
        <end position="168"/>
    </location>
</feature>
<feature type="region of interest" description="Disordered" evidence="6">
    <location>
        <begin position="1"/>
        <end position="618"/>
    </location>
</feature>
<dbReference type="GO" id="GO:0035591">
    <property type="term" value="F:signaling adaptor activity"/>
    <property type="evidence" value="ECO:0007669"/>
    <property type="project" value="InterPro"/>
</dbReference>
<feature type="compositionally biased region" description="Polar residues" evidence="6">
    <location>
        <begin position="2189"/>
        <end position="2209"/>
    </location>
</feature>
<dbReference type="Proteomes" id="UP001165080">
    <property type="component" value="Unassembled WGS sequence"/>
</dbReference>
<evidence type="ECO:0000256" key="6">
    <source>
        <dbReference type="SAM" id="MobiDB-lite"/>
    </source>
</evidence>
<keyword evidence="5" id="KW-0175">Coiled coil</keyword>
<feature type="compositionally biased region" description="Low complexity" evidence="6">
    <location>
        <begin position="1675"/>
        <end position="1689"/>
    </location>
</feature>
<evidence type="ECO:0000256" key="3">
    <source>
        <dbReference type="ARBA" id="ARBA00022737"/>
    </source>
</evidence>
<feature type="compositionally biased region" description="Low complexity" evidence="6">
    <location>
        <begin position="1855"/>
        <end position="1873"/>
    </location>
</feature>
<keyword evidence="3" id="KW-0677">Repeat</keyword>
<evidence type="ECO:0000259" key="7">
    <source>
        <dbReference type="PROSITE" id="PS50105"/>
    </source>
</evidence>
<feature type="coiled-coil region" evidence="5">
    <location>
        <begin position="776"/>
        <end position="817"/>
    </location>
</feature>
<feature type="compositionally biased region" description="Polar residues" evidence="6">
    <location>
        <begin position="70"/>
        <end position="83"/>
    </location>
</feature>
<feature type="compositionally biased region" description="Low complexity" evidence="6">
    <location>
        <begin position="2210"/>
        <end position="2222"/>
    </location>
</feature>
<feature type="compositionally biased region" description="Pro residues" evidence="6">
    <location>
        <begin position="1733"/>
        <end position="1746"/>
    </location>
</feature>
<feature type="compositionally biased region" description="Gly residues" evidence="6">
    <location>
        <begin position="1952"/>
        <end position="1962"/>
    </location>
</feature>
<feature type="compositionally biased region" description="Basic and acidic residues" evidence="6">
    <location>
        <begin position="18"/>
        <end position="27"/>
    </location>
</feature>
<feature type="compositionally biased region" description="Low complexity" evidence="6">
    <location>
        <begin position="706"/>
        <end position="721"/>
    </location>
</feature>
<feature type="compositionally biased region" description="Gly residues" evidence="6">
    <location>
        <begin position="1758"/>
        <end position="1769"/>
    </location>
</feature>
<feature type="compositionally biased region" description="Low complexity" evidence="6">
    <location>
        <begin position="376"/>
        <end position="385"/>
    </location>
</feature>
<evidence type="ECO:0000313" key="9">
    <source>
        <dbReference type="Proteomes" id="UP001165080"/>
    </source>
</evidence>
<dbReference type="SUPFAM" id="SSF47769">
    <property type="entry name" value="SAM/Pointed domain"/>
    <property type="match status" value="1"/>
</dbReference>
<feature type="region of interest" description="Disordered" evidence="6">
    <location>
        <begin position="1542"/>
        <end position="2307"/>
    </location>
</feature>
<dbReference type="Pfam" id="PF00536">
    <property type="entry name" value="SAM_1"/>
    <property type="match status" value="1"/>
</dbReference>
<feature type="compositionally biased region" description="Low complexity" evidence="6">
    <location>
        <begin position="1809"/>
        <end position="1824"/>
    </location>
</feature>
<gene>
    <name evidence="8" type="primary">PLEST007175</name>
    <name evidence="8" type="ORF">PLESTB_000482800</name>
</gene>
<feature type="compositionally biased region" description="Pro residues" evidence="6">
    <location>
        <begin position="178"/>
        <end position="190"/>
    </location>
</feature>
<feature type="compositionally biased region" description="Basic and acidic residues" evidence="6">
    <location>
        <begin position="722"/>
        <end position="734"/>
    </location>
</feature>
<feature type="compositionally biased region" description="Acidic residues" evidence="6">
    <location>
        <begin position="553"/>
        <end position="568"/>
    </location>
</feature>
<feature type="compositionally biased region" description="Pro residues" evidence="6">
    <location>
        <begin position="359"/>
        <end position="368"/>
    </location>
</feature>
<feature type="compositionally biased region" description="Low complexity" evidence="6">
    <location>
        <begin position="1904"/>
        <end position="1914"/>
    </location>
</feature>
<feature type="compositionally biased region" description="Polar residues" evidence="6">
    <location>
        <begin position="248"/>
        <end position="258"/>
    </location>
</feature>
<feature type="compositionally biased region" description="Low complexity" evidence="6">
    <location>
        <begin position="1697"/>
        <end position="1712"/>
    </location>
</feature>
<feature type="compositionally biased region" description="Low complexity" evidence="6">
    <location>
        <begin position="2254"/>
        <end position="2274"/>
    </location>
</feature>
<feature type="compositionally biased region" description="Gly residues" evidence="6">
    <location>
        <begin position="1976"/>
        <end position="1985"/>
    </location>
</feature>
<feature type="compositionally biased region" description="Basic and acidic residues" evidence="6">
    <location>
        <begin position="1115"/>
        <end position="1125"/>
    </location>
</feature>
<feature type="compositionally biased region" description="Pro residues" evidence="6">
    <location>
        <begin position="1928"/>
        <end position="1940"/>
    </location>
</feature>
<dbReference type="InterPro" id="IPR013761">
    <property type="entry name" value="SAM/pointed_sf"/>
</dbReference>
<evidence type="ECO:0000256" key="2">
    <source>
        <dbReference type="ARBA" id="ARBA00022490"/>
    </source>
</evidence>